<name>A0A914Y3B2_9BILA</name>
<feature type="region of interest" description="Disordered" evidence="1">
    <location>
        <begin position="25"/>
        <end position="80"/>
    </location>
</feature>
<feature type="compositionally biased region" description="Basic and acidic residues" evidence="1">
    <location>
        <begin position="44"/>
        <end position="56"/>
    </location>
</feature>
<sequence>MVNILEDVEFVVQKLVNNVVQGKIPKPIKPKRRPPRKNPNLSLDVRRSGRTSKEIPFEAMDSPVIGTFQQPTNSEPVTVC</sequence>
<dbReference type="AlphaFoldDB" id="A0A914Y3B2"/>
<evidence type="ECO:0000313" key="3">
    <source>
        <dbReference type="WBParaSite" id="PSU_v2.g13938.t1"/>
    </source>
</evidence>
<protein>
    <submittedName>
        <fullName evidence="3">Uncharacterized protein</fullName>
    </submittedName>
</protein>
<dbReference type="WBParaSite" id="PSU_v2.g13938.t1">
    <property type="protein sequence ID" value="PSU_v2.g13938.t1"/>
    <property type="gene ID" value="PSU_v2.g13938"/>
</dbReference>
<proteinExistence type="predicted"/>
<dbReference type="Proteomes" id="UP000887577">
    <property type="component" value="Unplaced"/>
</dbReference>
<evidence type="ECO:0000313" key="2">
    <source>
        <dbReference type="Proteomes" id="UP000887577"/>
    </source>
</evidence>
<organism evidence="2 3">
    <name type="scientific">Panagrolaimus superbus</name>
    <dbReference type="NCBI Taxonomy" id="310955"/>
    <lineage>
        <taxon>Eukaryota</taxon>
        <taxon>Metazoa</taxon>
        <taxon>Ecdysozoa</taxon>
        <taxon>Nematoda</taxon>
        <taxon>Chromadorea</taxon>
        <taxon>Rhabditida</taxon>
        <taxon>Tylenchina</taxon>
        <taxon>Panagrolaimomorpha</taxon>
        <taxon>Panagrolaimoidea</taxon>
        <taxon>Panagrolaimidae</taxon>
        <taxon>Panagrolaimus</taxon>
    </lineage>
</organism>
<feature type="compositionally biased region" description="Polar residues" evidence="1">
    <location>
        <begin position="67"/>
        <end position="80"/>
    </location>
</feature>
<keyword evidence="2" id="KW-1185">Reference proteome</keyword>
<evidence type="ECO:0000256" key="1">
    <source>
        <dbReference type="SAM" id="MobiDB-lite"/>
    </source>
</evidence>
<accession>A0A914Y3B2</accession>
<reference evidence="3" key="1">
    <citation type="submission" date="2022-11" db="UniProtKB">
        <authorList>
            <consortium name="WormBaseParasite"/>
        </authorList>
    </citation>
    <scope>IDENTIFICATION</scope>
</reference>
<feature type="compositionally biased region" description="Basic residues" evidence="1">
    <location>
        <begin position="26"/>
        <end position="36"/>
    </location>
</feature>